<proteinExistence type="predicted"/>
<dbReference type="Proteomes" id="UP000278440">
    <property type="component" value="Unassembled WGS sequence"/>
</dbReference>
<reference evidence="2 3" key="1">
    <citation type="submission" date="2018-10" db="EMBL/GenBank/DDBJ databases">
        <title>Sequencing the genomes of 1000 actinobacteria strains.</title>
        <authorList>
            <person name="Klenk H.-P."/>
        </authorList>
    </citation>
    <scope>NUCLEOTIDE SEQUENCE [LARGE SCALE GENOMIC DNA]</scope>
    <source>
        <strain evidence="2 3">DSM 44267</strain>
    </source>
</reference>
<comment type="caution">
    <text evidence="2">The sequence shown here is derived from an EMBL/GenBank/DDBJ whole genome shotgun (WGS) entry which is preliminary data.</text>
</comment>
<protein>
    <recommendedName>
        <fullName evidence="4">Glucosyltransferase GtrII-like protein</fullName>
    </recommendedName>
</protein>
<accession>A0A495XWR7</accession>
<evidence type="ECO:0000313" key="2">
    <source>
        <dbReference type="EMBL" id="RKT77274.1"/>
    </source>
</evidence>
<dbReference type="EMBL" id="RBXT01000001">
    <property type="protein sequence ID" value="RKT77274.1"/>
    <property type="molecule type" value="Genomic_DNA"/>
</dbReference>
<feature type="transmembrane region" description="Helical" evidence="1">
    <location>
        <begin position="71"/>
        <end position="92"/>
    </location>
</feature>
<evidence type="ECO:0000256" key="1">
    <source>
        <dbReference type="SAM" id="Phobius"/>
    </source>
</evidence>
<keyword evidence="1" id="KW-0812">Transmembrane</keyword>
<evidence type="ECO:0000313" key="3">
    <source>
        <dbReference type="Proteomes" id="UP000278440"/>
    </source>
</evidence>
<keyword evidence="3" id="KW-1185">Reference proteome</keyword>
<feature type="transmembrane region" description="Helical" evidence="1">
    <location>
        <begin position="278"/>
        <end position="301"/>
    </location>
</feature>
<feature type="transmembrane region" description="Helical" evidence="1">
    <location>
        <begin position="188"/>
        <end position="214"/>
    </location>
</feature>
<evidence type="ECO:0008006" key="4">
    <source>
        <dbReference type="Google" id="ProtNLM"/>
    </source>
</evidence>
<feature type="transmembrane region" description="Helical" evidence="1">
    <location>
        <begin position="254"/>
        <end position="271"/>
    </location>
</feature>
<dbReference type="RefSeq" id="WP_147431504.1">
    <property type="nucleotide sequence ID" value="NZ_RBXT01000001.1"/>
</dbReference>
<gene>
    <name evidence="2" type="ORF">DFJ68_0694</name>
</gene>
<dbReference type="AlphaFoldDB" id="A0A495XWR7"/>
<organism evidence="2 3">
    <name type="scientific">Terracoccus luteus</name>
    <dbReference type="NCBI Taxonomy" id="53356"/>
    <lineage>
        <taxon>Bacteria</taxon>
        <taxon>Bacillati</taxon>
        <taxon>Actinomycetota</taxon>
        <taxon>Actinomycetes</taxon>
        <taxon>Micrococcales</taxon>
        <taxon>Intrasporangiaceae</taxon>
        <taxon>Terracoccus</taxon>
    </lineage>
</organism>
<keyword evidence="1" id="KW-1133">Transmembrane helix</keyword>
<feature type="transmembrane region" description="Helical" evidence="1">
    <location>
        <begin position="150"/>
        <end position="176"/>
    </location>
</feature>
<keyword evidence="1" id="KW-0472">Membrane</keyword>
<dbReference type="OrthoDB" id="4850880at2"/>
<feature type="transmembrane region" description="Helical" evidence="1">
    <location>
        <begin position="307"/>
        <end position="325"/>
    </location>
</feature>
<name>A0A495XWR7_9MICO</name>
<sequence>MTSAAAMVGGILAVALVTGLVVQVAHPFIRHDDWGFSLSSDEPGSTDIWARNQYEGRWLTWVWWRVLGQHLSIVMATTVFVVSYSTWVVGTVRLLRLRRWWQQAAATTALLVSTTWIQLVYWPGTLSPSMVVAAVAVWTLPYARRRRSTWWPWLFLSVGLAVLSYQPVALLLLFAVAVTERRSGFLRLVRVAVGFAVAYAAGVLVVWTLNWWAFGVFGVTLAQWRQPNPLHSVADLVTNLGRYRTQLRSLASDLGPALVVGAVATVVGLWGRRTRRATGLVLVAGLMSVSVEAAVTVVTGAVTGVRASLWAWPLIVLPAALLAAARGPWVRRTGVVCLLGLTFVGILQWRSDLGEHRQTRDEYDALITQVAEARQRFPGLPVVLWMEPAIRKTARGNMTAVTLQNMTQEQQGVYPRWCSKARCAAIAATVTPPPRGEVVVADGAIVLRVPPPPRWL</sequence>